<keyword evidence="2" id="KW-0645">Protease</keyword>
<dbReference type="SUPFAM" id="SSF54001">
    <property type="entry name" value="Cysteine proteinases"/>
    <property type="match status" value="1"/>
</dbReference>
<dbReference type="GO" id="GO:0008233">
    <property type="term" value="F:peptidase activity"/>
    <property type="evidence" value="ECO:0007669"/>
    <property type="project" value="UniProtKB-KW"/>
</dbReference>
<evidence type="ECO:0000256" key="1">
    <source>
        <dbReference type="ARBA" id="ARBA00005234"/>
    </source>
</evidence>
<protein>
    <recommendedName>
        <fullName evidence="4">Ubiquitin-like protease family profile domain-containing protein</fullName>
    </recommendedName>
</protein>
<comment type="caution">
    <text evidence="5">The sequence shown here is derived from an EMBL/GenBank/DDBJ whole genome shotgun (WGS) entry which is preliminary data.</text>
</comment>
<reference evidence="5 6" key="1">
    <citation type="submission" date="2024-09" db="EMBL/GenBank/DDBJ databases">
        <title>Genome sequencing and assembly of Phytophthora oleae, isolate VK10A, causative agent of rot of olive drupes.</title>
        <authorList>
            <person name="Conti Taguali S."/>
            <person name="Riolo M."/>
            <person name="La Spada F."/>
            <person name="Cacciola S.O."/>
            <person name="Dionisio G."/>
        </authorList>
    </citation>
    <scope>NUCLEOTIDE SEQUENCE [LARGE SCALE GENOMIC DNA]</scope>
    <source>
        <strain evidence="5 6">VK10A</strain>
    </source>
</reference>
<evidence type="ECO:0000259" key="4">
    <source>
        <dbReference type="PROSITE" id="PS50600"/>
    </source>
</evidence>
<name>A0ABD3FKB3_9STRA</name>
<evidence type="ECO:0000313" key="5">
    <source>
        <dbReference type="EMBL" id="KAL3667193.1"/>
    </source>
</evidence>
<feature type="domain" description="Ubiquitin-like protease family profile" evidence="4">
    <location>
        <begin position="138"/>
        <end position="317"/>
    </location>
</feature>
<dbReference type="InterPro" id="IPR038765">
    <property type="entry name" value="Papain-like_cys_pep_sf"/>
</dbReference>
<dbReference type="AlphaFoldDB" id="A0ABD3FKB3"/>
<dbReference type="PROSITE" id="PS50600">
    <property type="entry name" value="ULP_PROTEASE"/>
    <property type="match status" value="1"/>
</dbReference>
<comment type="similarity">
    <text evidence="1">Belongs to the peptidase C48 family.</text>
</comment>
<evidence type="ECO:0000313" key="6">
    <source>
        <dbReference type="Proteomes" id="UP001632037"/>
    </source>
</evidence>
<keyword evidence="6" id="KW-1185">Reference proteome</keyword>
<sequence length="374" mass="42785">MYMHPFVITADLTRSMEAAMNTARREKREPEPLDDNLKNQDIVLDLVACIDPKMWKFSRRYVGALTTFYAVKAKTRKWLADQKWLEQDWRKVASDVDLFATETGTAGLSLDSVRNRHWTMGNEIISKFVSSRMSSEFVTLTGKFRVTFDHFVGGLCKGWLNDSPVDFCLETMARIFGSCYVLSALTSVVGFPSSPSESTTATKFVILPVNLKGSHWGIIIAQLHYTESTDTLRVHPLLYEPLIDEVYHEDMEVVWNGIKTGEQELVKKGLVDFVERWRQASTPSTQLHSNPIQWIQTPQQPDFESCGVLVVAQVYSYITENLQLQHCNVFKSDVQVMRLRMLWVILCSSREQRIARATADKTEGIEDKLNNELK</sequence>
<gene>
    <name evidence="5" type="ORF">V7S43_008127</name>
</gene>
<evidence type="ECO:0000256" key="3">
    <source>
        <dbReference type="ARBA" id="ARBA00022801"/>
    </source>
</evidence>
<dbReference type="InterPro" id="IPR003653">
    <property type="entry name" value="Peptidase_C48_C"/>
</dbReference>
<accession>A0ABD3FKB3</accession>
<keyword evidence="3" id="KW-0378">Hydrolase</keyword>
<dbReference type="GO" id="GO:0006508">
    <property type="term" value="P:proteolysis"/>
    <property type="evidence" value="ECO:0007669"/>
    <property type="project" value="UniProtKB-KW"/>
</dbReference>
<evidence type="ECO:0000256" key="2">
    <source>
        <dbReference type="ARBA" id="ARBA00022670"/>
    </source>
</evidence>
<organism evidence="5 6">
    <name type="scientific">Phytophthora oleae</name>
    <dbReference type="NCBI Taxonomy" id="2107226"/>
    <lineage>
        <taxon>Eukaryota</taxon>
        <taxon>Sar</taxon>
        <taxon>Stramenopiles</taxon>
        <taxon>Oomycota</taxon>
        <taxon>Peronosporomycetes</taxon>
        <taxon>Peronosporales</taxon>
        <taxon>Peronosporaceae</taxon>
        <taxon>Phytophthora</taxon>
    </lineage>
</organism>
<proteinExistence type="inferred from homology"/>
<dbReference type="EMBL" id="JBIMZQ010000015">
    <property type="protein sequence ID" value="KAL3667193.1"/>
    <property type="molecule type" value="Genomic_DNA"/>
</dbReference>
<dbReference type="Gene3D" id="3.40.395.10">
    <property type="entry name" value="Adenoviral Proteinase, Chain A"/>
    <property type="match status" value="1"/>
</dbReference>
<dbReference type="Proteomes" id="UP001632037">
    <property type="component" value="Unassembled WGS sequence"/>
</dbReference>